<name>A0A3L6G8W4_MAIZE</name>
<dbReference type="SUPFAM" id="SSF55811">
    <property type="entry name" value="Nudix"/>
    <property type="match status" value="1"/>
</dbReference>
<dbReference type="PANTHER" id="PTHR11839:SF22">
    <property type="entry name" value="NUDIX HYDROLASE 26, CHLOROPLASTIC"/>
    <property type="match status" value="1"/>
</dbReference>
<dbReference type="InterPro" id="IPR015797">
    <property type="entry name" value="NUDIX_hydrolase-like_dom_sf"/>
</dbReference>
<feature type="domain" description="Nudix hydrolase" evidence="2">
    <location>
        <begin position="66"/>
        <end position="251"/>
    </location>
</feature>
<dbReference type="InterPro" id="IPR020084">
    <property type="entry name" value="NUDIX_hydrolase_CS"/>
</dbReference>
<dbReference type="Gene3D" id="3.90.79.10">
    <property type="entry name" value="Nucleoside Triphosphate Pyrophosphohydrolase"/>
    <property type="match status" value="2"/>
</dbReference>
<comment type="caution">
    <text evidence="3">The sequence shown here is derived from an EMBL/GenBank/DDBJ whole genome shotgun (WGS) entry which is preliminary data.</text>
</comment>
<gene>
    <name evidence="3" type="ORF">Zm00014a_017261</name>
</gene>
<dbReference type="EMBL" id="NCVQ01000002">
    <property type="protein sequence ID" value="PWZ45047.1"/>
    <property type="molecule type" value="Genomic_DNA"/>
</dbReference>
<dbReference type="GO" id="GO:0016787">
    <property type="term" value="F:hydrolase activity"/>
    <property type="evidence" value="ECO:0007669"/>
    <property type="project" value="UniProtKB-KW"/>
</dbReference>
<dbReference type="Pfam" id="PF00293">
    <property type="entry name" value="NUDIX"/>
    <property type="match status" value="1"/>
</dbReference>
<keyword evidence="1" id="KW-0378">Hydrolase</keyword>
<accession>A0A3L6G8W4</accession>
<protein>
    <recommendedName>
        <fullName evidence="2">Nudix hydrolase domain-containing protein</fullName>
    </recommendedName>
</protein>
<dbReference type="Proteomes" id="UP000251960">
    <property type="component" value="Chromosome 10"/>
</dbReference>
<dbReference type="AlphaFoldDB" id="A0A3L6G8W4"/>
<proteinExistence type="predicted"/>
<sequence>MVVVAAAAARGRAVKPLFLVLVHHSRPAPRLPRRTARARPLRFLSCSTSAPPLFAAVASMDSPPQGYRTNVGICLADPSLTKASAPPPSSTILLLSPTRLRWGGIDAGEEPRAAAFRELREETGVTSAEIVAEAPVWLTYDFPPDVRTKLNARWGTDWKGQAQKWLAPLNFFSWELYEACPIVDMVACNFVENVAHIHRFLFRLTGNDDEINLNGDGSEKPEFGEWTWMTPKEVIEKAVDFKKPVYEEALKHFAPYLQSDPAASS</sequence>
<evidence type="ECO:0000313" key="4">
    <source>
        <dbReference type="Proteomes" id="UP000251960"/>
    </source>
</evidence>
<dbReference type="InterPro" id="IPR000086">
    <property type="entry name" value="NUDIX_hydrolase_dom"/>
</dbReference>
<dbReference type="PANTHER" id="PTHR11839">
    <property type="entry name" value="UDP/ADP-SUGAR PYROPHOSPHATASE"/>
    <property type="match status" value="1"/>
</dbReference>
<dbReference type="PROSITE" id="PS51462">
    <property type="entry name" value="NUDIX"/>
    <property type="match status" value="1"/>
</dbReference>
<evidence type="ECO:0000256" key="1">
    <source>
        <dbReference type="ARBA" id="ARBA00022801"/>
    </source>
</evidence>
<evidence type="ECO:0000259" key="2">
    <source>
        <dbReference type="PROSITE" id="PS51462"/>
    </source>
</evidence>
<dbReference type="PROSITE" id="PS00893">
    <property type="entry name" value="NUDIX_BOX"/>
    <property type="match status" value="1"/>
</dbReference>
<reference evidence="3 4" key="1">
    <citation type="journal article" date="2018" name="Nat. Genet.">
        <title>Extensive intraspecific gene order and gene structural variations between Mo17 and other maize genomes.</title>
        <authorList>
            <person name="Sun S."/>
            <person name="Zhou Y."/>
            <person name="Chen J."/>
            <person name="Shi J."/>
            <person name="Zhao H."/>
            <person name="Zhao H."/>
            <person name="Song W."/>
            <person name="Zhang M."/>
            <person name="Cui Y."/>
            <person name="Dong X."/>
            <person name="Liu H."/>
            <person name="Ma X."/>
            <person name="Jiao Y."/>
            <person name="Wang B."/>
            <person name="Wei X."/>
            <person name="Stein J.C."/>
            <person name="Glaubitz J.C."/>
            <person name="Lu F."/>
            <person name="Yu G."/>
            <person name="Liang C."/>
            <person name="Fengler K."/>
            <person name="Li B."/>
            <person name="Rafalski A."/>
            <person name="Schnable P.S."/>
            <person name="Ware D.H."/>
            <person name="Buckler E.S."/>
            <person name="Lai J."/>
        </authorList>
    </citation>
    <scope>NUCLEOTIDE SEQUENCE [LARGE SCALE GENOMIC DNA]</scope>
    <source>
        <strain evidence="4">cv. Missouri 17</strain>
        <tissue evidence="3">Seedling</tissue>
    </source>
</reference>
<evidence type="ECO:0000313" key="3">
    <source>
        <dbReference type="EMBL" id="PWZ45047.1"/>
    </source>
</evidence>
<organism evidence="3 4">
    <name type="scientific">Zea mays</name>
    <name type="common">Maize</name>
    <dbReference type="NCBI Taxonomy" id="4577"/>
    <lineage>
        <taxon>Eukaryota</taxon>
        <taxon>Viridiplantae</taxon>
        <taxon>Streptophyta</taxon>
        <taxon>Embryophyta</taxon>
        <taxon>Tracheophyta</taxon>
        <taxon>Spermatophyta</taxon>
        <taxon>Magnoliopsida</taxon>
        <taxon>Liliopsida</taxon>
        <taxon>Poales</taxon>
        <taxon>Poaceae</taxon>
        <taxon>PACMAD clade</taxon>
        <taxon>Panicoideae</taxon>
        <taxon>Andropogonodae</taxon>
        <taxon>Andropogoneae</taxon>
        <taxon>Tripsacinae</taxon>
        <taxon>Zea</taxon>
    </lineage>
</organism>